<dbReference type="GO" id="GO:0016747">
    <property type="term" value="F:acyltransferase activity, transferring groups other than amino-acyl groups"/>
    <property type="evidence" value="ECO:0007669"/>
    <property type="project" value="InterPro"/>
</dbReference>
<accession>A0A2R6P0B6</accession>
<comment type="caution">
    <text evidence="3">The sequence shown here is derived from an EMBL/GenBank/DDBJ whole genome shotgun (WGS) entry which is preliminary data.</text>
</comment>
<evidence type="ECO:0000313" key="4">
    <source>
        <dbReference type="Proteomes" id="UP000186601"/>
    </source>
</evidence>
<reference evidence="3 4" key="1">
    <citation type="submission" date="2018-02" db="EMBL/GenBank/DDBJ databases">
        <title>Genome sequence of the basidiomycete white-rot fungus Phlebia centrifuga.</title>
        <authorList>
            <person name="Granchi Z."/>
            <person name="Peng M."/>
            <person name="de Vries R.P."/>
            <person name="Hilden K."/>
            <person name="Makela M.R."/>
            <person name="Grigoriev I."/>
            <person name="Riley R."/>
        </authorList>
    </citation>
    <scope>NUCLEOTIDE SEQUENCE [LARGE SCALE GENOMIC DNA]</scope>
    <source>
        <strain evidence="3 4">FBCC195</strain>
    </source>
</reference>
<dbReference type="EMBL" id="MLYV02000600">
    <property type="protein sequence ID" value="PSR82094.1"/>
    <property type="molecule type" value="Genomic_DNA"/>
</dbReference>
<sequence>MPGSMNIGVALLPEARGHGFGGQAVGLLMEWAFRKLGCHRIEARNIDGDDDCTDVALGMFTGLGFAYEGKSRRAVLHIVEPPPGAQGAEPTGEWRDVMNLVMLDTDWECISLRSMTRTMLSRWEDLFARHMRLREEMLRLEERCGRRAQKLKRAASTETLHSAMQPPENILEKWSGFLSGDAVDVELPSHLKNANGGVDKPATGVKNRFSRRNTSVTPSSSDTFTSRAC</sequence>
<feature type="region of interest" description="Disordered" evidence="1">
    <location>
        <begin position="191"/>
        <end position="229"/>
    </location>
</feature>
<gene>
    <name evidence="3" type="ORF">PHLCEN_2v6164</name>
</gene>
<dbReference type="Gene3D" id="3.40.630.30">
    <property type="match status" value="1"/>
</dbReference>
<dbReference type="AlphaFoldDB" id="A0A2R6P0B6"/>
<keyword evidence="4" id="KW-1185">Reference proteome</keyword>
<evidence type="ECO:0000259" key="2">
    <source>
        <dbReference type="Pfam" id="PF00583"/>
    </source>
</evidence>
<feature type="compositionally biased region" description="Polar residues" evidence="1">
    <location>
        <begin position="212"/>
        <end position="229"/>
    </location>
</feature>
<dbReference type="InterPro" id="IPR000182">
    <property type="entry name" value="GNAT_dom"/>
</dbReference>
<proteinExistence type="predicted"/>
<dbReference type="CDD" id="cd04301">
    <property type="entry name" value="NAT_SF"/>
    <property type="match status" value="1"/>
</dbReference>
<dbReference type="Proteomes" id="UP000186601">
    <property type="component" value="Unassembled WGS sequence"/>
</dbReference>
<evidence type="ECO:0000256" key="1">
    <source>
        <dbReference type="SAM" id="MobiDB-lite"/>
    </source>
</evidence>
<name>A0A2R6P0B6_9APHY</name>
<evidence type="ECO:0000313" key="3">
    <source>
        <dbReference type="EMBL" id="PSR82094.1"/>
    </source>
</evidence>
<feature type="domain" description="N-acetyltransferase" evidence="2">
    <location>
        <begin position="8"/>
        <end position="65"/>
    </location>
</feature>
<dbReference type="Pfam" id="PF00583">
    <property type="entry name" value="Acetyltransf_1"/>
    <property type="match status" value="1"/>
</dbReference>
<protein>
    <recommendedName>
        <fullName evidence="2">N-acetyltransferase domain-containing protein</fullName>
    </recommendedName>
</protein>
<organism evidence="3 4">
    <name type="scientific">Hermanssonia centrifuga</name>
    <dbReference type="NCBI Taxonomy" id="98765"/>
    <lineage>
        <taxon>Eukaryota</taxon>
        <taxon>Fungi</taxon>
        <taxon>Dikarya</taxon>
        <taxon>Basidiomycota</taxon>
        <taxon>Agaricomycotina</taxon>
        <taxon>Agaricomycetes</taxon>
        <taxon>Polyporales</taxon>
        <taxon>Meruliaceae</taxon>
        <taxon>Hermanssonia</taxon>
    </lineage>
</organism>
<dbReference type="OrthoDB" id="64477at2759"/>
<dbReference type="InterPro" id="IPR016181">
    <property type="entry name" value="Acyl_CoA_acyltransferase"/>
</dbReference>
<dbReference type="SUPFAM" id="SSF55729">
    <property type="entry name" value="Acyl-CoA N-acyltransferases (Nat)"/>
    <property type="match status" value="1"/>
</dbReference>